<evidence type="ECO:0000259" key="2">
    <source>
        <dbReference type="Pfam" id="PF17906"/>
    </source>
</evidence>
<dbReference type="GO" id="GO:0003676">
    <property type="term" value="F:nucleic acid binding"/>
    <property type="evidence" value="ECO:0007669"/>
    <property type="project" value="InterPro"/>
</dbReference>
<dbReference type="EMBL" id="OZ034829">
    <property type="protein sequence ID" value="CAL1685263.1"/>
    <property type="molecule type" value="Genomic_DNA"/>
</dbReference>
<dbReference type="InterPro" id="IPR001888">
    <property type="entry name" value="Transposase_1"/>
</dbReference>
<dbReference type="Proteomes" id="UP001497644">
    <property type="component" value="Chromosome 6"/>
</dbReference>
<keyword evidence="4" id="KW-1185">Reference proteome</keyword>
<dbReference type="AlphaFoldDB" id="A0AAV2P011"/>
<accession>A0AAV2P011</accession>
<dbReference type="InterPro" id="IPR052709">
    <property type="entry name" value="Transposase-MT_Hybrid"/>
</dbReference>
<evidence type="ECO:0000313" key="4">
    <source>
        <dbReference type="Proteomes" id="UP001497644"/>
    </source>
</evidence>
<proteinExistence type="predicted"/>
<feature type="region of interest" description="Disordered" evidence="1">
    <location>
        <begin position="86"/>
        <end position="202"/>
    </location>
</feature>
<dbReference type="InterPro" id="IPR036397">
    <property type="entry name" value="RNaseH_sf"/>
</dbReference>
<sequence length="413" mass="49333">MADIHEQIRICIKFCFKLGWTQDETCSAIRHAFGDKAPHSDQCSEIYRKFEKNYKIEKFIPENPCRTIDEICDKFTDGLNIASKPVPKLLTPEQKKDRLLTPEQKKDRLLTPEQKKDRLLTPEQKKDRLLTPEQKKDRLLTPEQKKDRLLTPEQKKDRLLTPEQKKDRLLTPEQKKDRLLTPEQKKDRLLTPEQKKDRFLTPEQKKDRLLIPKQKQNRLDVCHHLRACANEDPTFTSRVITGDEIWVYLPHSEIMEQSKITLIVFFDIEGIVHQEFVPPNQIINADFYCDVLKRLKEAVYNERREMRYKHHWLLHHDNASIHTAQKTLNFLRDNNISIVPHPPNSPDLAPCDFFLFSKIKKEHNKYHPKTRDKVEAVWQEVLRSLRPKDFQEAFEEWQERWDQCIKSEGDYFK</sequence>
<reference evidence="3" key="1">
    <citation type="submission" date="2024-04" db="EMBL/GenBank/DDBJ databases">
        <authorList>
            <consortium name="Molecular Ecology Group"/>
        </authorList>
    </citation>
    <scope>NUCLEOTIDE SEQUENCE</scope>
</reference>
<organism evidence="3 4">
    <name type="scientific">Lasius platythorax</name>
    <dbReference type="NCBI Taxonomy" id="488582"/>
    <lineage>
        <taxon>Eukaryota</taxon>
        <taxon>Metazoa</taxon>
        <taxon>Ecdysozoa</taxon>
        <taxon>Arthropoda</taxon>
        <taxon>Hexapoda</taxon>
        <taxon>Insecta</taxon>
        <taxon>Pterygota</taxon>
        <taxon>Neoptera</taxon>
        <taxon>Endopterygota</taxon>
        <taxon>Hymenoptera</taxon>
        <taxon>Apocrita</taxon>
        <taxon>Aculeata</taxon>
        <taxon>Formicoidea</taxon>
        <taxon>Formicidae</taxon>
        <taxon>Formicinae</taxon>
        <taxon>Lasius</taxon>
        <taxon>Lasius</taxon>
    </lineage>
</organism>
<evidence type="ECO:0000256" key="1">
    <source>
        <dbReference type="SAM" id="MobiDB-lite"/>
    </source>
</evidence>
<protein>
    <recommendedName>
        <fullName evidence="2">Mos1 transposase HTH domain-containing protein</fullName>
    </recommendedName>
</protein>
<name>A0AAV2P011_9HYME</name>
<dbReference type="InterPro" id="IPR041426">
    <property type="entry name" value="Mos1_HTH"/>
</dbReference>
<feature type="domain" description="Mos1 transposase HTH" evidence="2">
    <location>
        <begin position="6"/>
        <end position="52"/>
    </location>
</feature>
<evidence type="ECO:0000313" key="3">
    <source>
        <dbReference type="EMBL" id="CAL1685263.1"/>
    </source>
</evidence>
<feature type="compositionally biased region" description="Basic and acidic residues" evidence="1">
    <location>
        <begin position="93"/>
        <end position="202"/>
    </location>
</feature>
<dbReference type="PANTHER" id="PTHR46060">
    <property type="entry name" value="MARINER MOS1 TRANSPOSASE-LIKE PROTEIN"/>
    <property type="match status" value="1"/>
</dbReference>
<dbReference type="Gene3D" id="1.10.10.1450">
    <property type="match status" value="1"/>
</dbReference>
<dbReference type="Pfam" id="PF17906">
    <property type="entry name" value="HTH_48"/>
    <property type="match status" value="1"/>
</dbReference>
<dbReference type="Pfam" id="PF01359">
    <property type="entry name" value="Transposase_1"/>
    <property type="match status" value="1"/>
</dbReference>
<dbReference type="Gene3D" id="3.30.420.10">
    <property type="entry name" value="Ribonuclease H-like superfamily/Ribonuclease H"/>
    <property type="match status" value="1"/>
</dbReference>
<dbReference type="PANTHER" id="PTHR46060:SF1">
    <property type="entry name" value="MARINER MOS1 TRANSPOSASE-LIKE PROTEIN"/>
    <property type="match status" value="1"/>
</dbReference>
<gene>
    <name evidence="3" type="ORF">LPLAT_LOCUS10808</name>
</gene>